<dbReference type="Gene3D" id="1.10.1200.10">
    <property type="entry name" value="ACP-like"/>
    <property type="match status" value="1"/>
</dbReference>
<dbReference type="SUPFAM" id="SSF47336">
    <property type="entry name" value="ACP-like"/>
    <property type="match status" value="1"/>
</dbReference>
<accession>A0A918EXC3</accession>
<organism evidence="6 7">
    <name type="scientific">Streptomyces ruber</name>
    <dbReference type="NCBI Taxonomy" id="83378"/>
    <lineage>
        <taxon>Bacteria</taxon>
        <taxon>Bacillati</taxon>
        <taxon>Actinomycetota</taxon>
        <taxon>Actinomycetes</taxon>
        <taxon>Kitasatosporales</taxon>
        <taxon>Streptomycetaceae</taxon>
        <taxon>Streptomyces</taxon>
    </lineage>
</organism>
<dbReference type="PANTHER" id="PTHR43300">
    <property type="entry name" value="ACETYLTRANSFERASE"/>
    <property type="match status" value="1"/>
</dbReference>
<dbReference type="PANTHER" id="PTHR43300:SF11">
    <property type="entry name" value="ACETYLTRANSFERASE RV3034C-RELATED"/>
    <property type="match status" value="1"/>
</dbReference>
<keyword evidence="1" id="KW-0596">Phosphopantetheine</keyword>
<feature type="domain" description="Carrier" evidence="5">
    <location>
        <begin position="23"/>
        <end position="101"/>
    </location>
</feature>
<dbReference type="GO" id="GO:0031177">
    <property type="term" value="F:phosphopantetheine binding"/>
    <property type="evidence" value="ECO:0007669"/>
    <property type="project" value="InterPro"/>
</dbReference>
<dbReference type="Proteomes" id="UP000620156">
    <property type="component" value="Unassembled WGS sequence"/>
</dbReference>
<reference evidence="6" key="1">
    <citation type="journal article" date="2014" name="Int. J. Syst. Evol. Microbiol.">
        <title>Complete genome sequence of Corynebacterium casei LMG S-19264T (=DSM 44701T), isolated from a smear-ripened cheese.</title>
        <authorList>
            <consortium name="US DOE Joint Genome Institute (JGI-PGF)"/>
            <person name="Walter F."/>
            <person name="Albersmeier A."/>
            <person name="Kalinowski J."/>
            <person name="Ruckert C."/>
        </authorList>
    </citation>
    <scope>NUCLEOTIDE SEQUENCE</scope>
    <source>
        <strain evidence="6">JCM 3131</strain>
    </source>
</reference>
<dbReference type="InterPro" id="IPR020806">
    <property type="entry name" value="PKS_PP-bd"/>
</dbReference>
<dbReference type="Gene3D" id="2.160.10.10">
    <property type="entry name" value="Hexapeptide repeat proteins"/>
    <property type="match status" value="2"/>
</dbReference>
<keyword evidence="7" id="KW-1185">Reference proteome</keyword>
<dbReference type="InterPro" id="IPR036736">
    <property type="entry name" value="ACP-like_sf"/>
</dbReference>
<dbReference type="InterPro" id="IPR011004">
    <property type="entry name" value="Trimer_LpxA-like_sf"/>
</dbReference>
<dbReference type="GO" id="GO:0017000">
    <property type="term" value="P:antibiotic biosynthetic process"/>
    <property type="evidence" value="ECO:0007669"/>
    <property type="project" value="UniProtKB-ARBA"/>
</dbReference>
<evidence type="ECO:0000313" key="7">
    <source>
        <dbReference type="Proteomes" id="UP000620156"/>
    </source>
</evidence>
<feature type="region of interest" description="Disordered" evidence="3">
    <location>
        <begin position="820"/>
        <end position="843"/>
    </location>
</feature>
<feature type="transmembrane region" description="Helical" evidence="4">
    <location>
        <begin position="654"/>
        <end position="678"/>
    </location>
</feature>
<evidence type="ECO:0000256" key="1">
    <source>
        <dbReference type="ARBA" id="ARBA00022450"/>
    </source>
</evidence>
<feature type="transmembrane region" description="Helical" evidence="4">
    <location>
        <begin position="168"/>
        <end position="190"/>
    </location>
</feature>
<dbReference type="RefSeq" id="WP_189219249.1">
    <property type="nucleotide sequence ID" value="NZ_BMQK01000014.1"/>
</dbReference>
<keyword evidence="2" id="KW-0597">Phosphoprotein</keyword>
<evidence type="ECO:0000256" key="4">
    <source>
        <dbReference type="SAM" id="Phobius"/>
    </source>
</evidence>
<feature type="compositionally biased region" description="Low complexity" evidence="3">
    <location>
        <begin position="9"/>
        <end position="21"/>
    </location>
</feature>
<protein>
    <recommendedName>
        <fullName evidence="5">Carrier domain-containing protein</fullName>
    </recommendedName>
</protein>
<comment type="caution">
    <text evidence="6">The sequence shown here is derived from an EMBL/GenBank/DDBJ whole genome shotgun (WGS) entry which is preliminary data.</text>
</comment>
<reference evidence="6" key="2">
    <citation type="submission" date="2020-09" db="EMBL/GenBank/DDBJ databases">
        <authorList>
            <person name="Sun Q."/>
            <person name="Ohkuma M."/>
        </authorList>
    </citation>
    <scope>NUCLEOTIDE SEQUENCE</scope>
    <source>
        <strain evidence="6">JCM 3131</strain>
    </source>
</reference>
<keyword evidence="4" id="KW-0812">Transmembrane</keyword>
<keyword evidence="4" id="KW-0472">Membrane</keyword>
<dbReference type="EMBL" id="BMQK01000014">
    <property type="protein sequence ID" value="GGQ75669.1"/>
    <property type="molecule type" value="Genomic_DNA"/>
</dbReference>
<dbReference type="Pfam" id="PF00550">
    <property type="entry name" value="PP-binding"/>
    <property type="match status" value="1"/>
</dbReference>
<gene>
    <name evidence="6" type="ORF">GCM10010145_51630</name>
</gene>
<dbReference type="InterPro" id="IPR012728">
    <property type="entry name" value="Pls/PosA_C"/>
</dbReference>
<dbReference type="AlphaFoldDB" id="A0A918EXC3"/>
<dbReference type="InterPro" id="IPR050179">
    <property type="entry name" value="Trans_hexapeptide_repeat"/>
</dbReference>
<feature type="transmembrane region" description="Helical" evidence="4">
    <location>
        <begin position="623"/>
        <end position="648"/>
    </location>
</feature>
<dbReference type="SMART" id="SM00823">
    <property type="entry name" value="PKS_PP"/>
    <property type="match status" value="1"/>
</dbReference>
<evidence type="ECO:0000313" key="6">
    <source>
        <dbReference type="EMBL" id="GGQ75669.1"/>
    </source>
</evidence>
<sequence>MNRTDRAPTAEPVGAAPAPVAPADPGAGVEALLAEVLAEVVRTEQVAADSNFFADLGADSLVMARFCARVRKREDLPSVSMKDIYRHQTVRSLAQALAATAPASAAPPPPAPVDVVPAARTSTAGYVLCGAVQALAFLVYVYASALVIGLGYDWVAAGSGAVASYARAVLYGGAVFIGVCTLPIVAKWLLVGRWTPRAIRVWSPEYLRFWLVKTLVQLNPLVFFVGSPVYTLYLRALGARIGRGTAVFSTHVPVCTDLLTLGDGAVVRKDVFLSCYRAHAGWIQTGPVTLGRDAYVSEATVLDIHTSLGDGARLGHASSLHPGQSVPAGQSWHGSPAQRCATEYGTVPPARCTTWHRLSYSTAQVLAALLLYVPLTIGGAGLVTAEFPRLGAFTETGGSTVFSWAFLVDALLVSFVVYFGSLLVGLVLLATLPRLLHLPLRPDRTYRLYGFHYSLFRSIARLTNVKPFTRLFGDSSAIVHYLRVVGWNLSRVEQTGSNFGTDVKHEDPYLSTVGSGTMVADGLSMLNADYSGSSFRLSRVTIGARNFLGNHVAYPAHGRTGDNVLLATKVMVPVDGPVRENTGLLGSPSFEIPRTVERDAAFDHLRDGAELRRHLKAKNRHNAVTLASFLFARWLHTFVVLALFWAAAGLHGPLAVSASAIAAATVLALLFTIGFTVLSERVTTGFRRQHPLYCSIYHPDFWRHERFWKHQALELKLLNGTPFKGLFWRALGVRGGRRLFDDGCRMPERTLVTLGDGCTLNNGAALQCHSQEDGTFKSDRITLGAGCTVGISSVVHYGANLGDGAVVAADSFLMKGEQVPPGTRWAGNPARQLPAHRPADVTG</sequence>
<evidence type="ECO:0000256" key="2">
    <source>
        <dbReference type="ARBA" id="ARBA00022553"/>
    </source>
</evidence>
<dbReference type="NCBIfam" id="TIGR02353">
    <property type="entry name" value="NRPS_term_dom"/>
    <property type="match status" value="1"/>
</dbReference>
<evidence type="ECO:0000256" key="3">
    <source>
        <dbReference type="SAM" id="MobiDB-lite"/>
    </source>
</evidence>
<dbReference type="PROSITE" id="PS50075">
    <property type="entry name" value="CARRIER"/>
    <property type="match status" value="1"/>
</dbReference>
<feature type="region of interest" description="Disordered" evidence="3">
    <location>
        <begin position="1"/>
        <end position="21"/>
    </location>
</feature>
<proteinExistence type="predicted"/>
<keyword evidence="4" id="KW-1133">Transmembrane helix</keyword>
<evidence type="ECO:0000259" key="5">
    <source>
        <dbReference type="PROSITE" id="PS50075"/>
    </source>
</evidence>
<dbReference type="InterPro" id="IPR009081">
    <property type="entry name" value="PP-bd_ACP"/>
</dbReference>
<feature type="transmembrane region" description="Helical" evidence="4">
    <location>
        <begin position="365"/>
        <end position="384"/>
    </location>
</feature>
<dbReference type="SUPFAM" id="SSF51161">
    <property type="entry name" value="Trimeric LpxA-like enzymes"/>
    <property type="match status" value="3"/>
</dbReference>
<name>A0A918EXC3_9ACTN</name>
<feature type="transmembrane region" description="Helical" evidence="4">
    <location>
        <begin position="404"/>
        <end position="432"/>
    </location>
</feature>
<feature type="transmembrane region" description="Helical" evidence="4">
    <location>
        <begin position="134"/>
        <end position="156"/>
    </location>
</feature>